<organism evidence="1 2">
    <name type="scientific">Calidifontibacillus erzurumensis</name>
    <dbReference type="NCBI Taxonomy" id="2741433"/>
    <lineage>
        <taxon>Bacteria</taxon>
        <taxon>Bacillati</taxon>
        <taxon>Bacillota</taxon>
        <taxon>Bacilli</taxon>
        <taxon>Bacillales</taxon>
        <taxon>Bacillaceae</taxon>
        <taxon>Calidifontibacillus/Schinkia group</taxon>
        <taxon>Calidifontibacillus</taxon>
    </lineage>
</organism>
<dbReference type="Proteomes" id="UP000625804">
    <property type="component" value="Unassembled WGS sequence"/>
</dbReference>
<reference evidence="1" key="1">
    <citation type="submission" date="2020-06" db="EMBL/GenBank/DDBJ databases">
        <title>A novel thermopfilic bacterium from Erzurum, Turkey.</title>
        <authorList>
            <person name="Adiguzel A."/>
            <person name="Ay H."/>
            <person name="Baltaci M.O."/>
        </authorList>
    </citation>
    <scope>NUCLEOTIDE SEQUENCE</scope>
    <source>
        <strain evidence="1">P2</strain>
    </source>
</reference>
<protein>
    <submittedName>
        <fullName evidence="1">Uncharacterized protein</fullName>
    </submittedName>
</protein>
<keyword evidence="2" id="KW-1185">Reference proteome</keyword>
<evidence type="ECO:0000313" key="2">
    <source>
        <dbReference type="Proteomes" id="UP000625804"/>
    </source>
</evidence>
<accession>A0A8J8GHY3</accession>
<proteinExistence type="predicted"/>
<evidence type="ECO:0000313" key="1">
    <source>
        <dbReference type="EMBL" id="NSL52670.1"/>
    </source>
</evidence>
<dbReference type="EMBL" id="JABTTE010000019">
    <property type="protein sequence ID" value="NSL52670.1"/>
    <property type="molecule type" value="Genomic_DNA"/>
</dbReference>
<dbReference type="AlphaFoldDB" id="A0A8J8GHY3"/>
<sequence length="213" mass="24365">MVDLKERLLKESAWERPFLFYMKNGKLLKCRGIDKRKTFVTIFFVLNKKETEQSGCITLEPLVPVKYCKHTILKTTDCKVTVRKDSILGIQCLPDPKIADVVIEHHQYKEKLVGKFAIPKGFSETIVWKSNDDHMIYNLLELVYDEGDKEYLEANVQLKNGVTKTYKLLKQVPTGINITDGKSVSIIKRGASKKASGRFTVEYTSEAITMVQL</sequence>
<name>A0A8J8GHY3_9BACI</name>
<gene>
    <name evidence="1" type="ORF">HR057_12990</name>
</gene>
<comment type="caution">
    <text evidence="1">The sequence shown here is derived from an EMBL/GenBank/DDBJ whole genome shotgun (WGS) entry which is preliminary data.</text>
</comment>
<dbReference type="RefSeq" id="WP_173731874.1">
    <property type="nucleotide sequence ID" value="NZ_JABTTE010000019.1"/>
</dbReference>